<dbReference type="EnsemblPlants" id="EMT10952">
    <property type="protein sequence ID" value="EMT10952"/>
    <property type="gene ID" value="F775_43939"/>
</dbReference>
<name>M8B2I0_AEGTA</name>
<feature type="region of interest" description="Disordered" evidence="1">
    <location>
        <begin position="1"/>
        <end position="24"/>
    </location>
</feature>
<feature type="compositionally biased region" description="Basic and acidic residues" evidence="1">
    <location>
        <begin position="1"/>
        <end position="15"/>
    </location>
</feature>
<sequence length="61" mass="6428">MASERNGDGGKERAGENGNGGGVSLELPEIRYTKLFINGAFVDAVSAKEEGELVRKVMADS</sequence>
<reference evidence="2" key="1">
    <citation type="submission" date="2015-06" db="UniProtKB">
        <authorList>
            <consortium name="EnsemblPlants"/>
        </authorList>
    </citation>
    <scope>IDENTIFICATION</scope>
</reference>
<evidence type="ECO:0000313" key="2">
    <source>
        <dbReference type="EnsemblPlants" id="EMT10952"/>
    </source>
</evidence>
<protein>
    <submittedName>
        <fullName evidence="2">Uncharacterized protein</fullName>
    </submittedName>
</protein>
<organism evidence="2">
    <name type="scientific">Aegilops tauschii</name>
    <name type="common">Tausch's goatgrass</name>
    <name type="synonym">Aegilops squarrosa</name>
    <dbReference type="NCBI Taxonomy" id="37682"/>
    <lineage>
        <taxon>Eukaryota</taxon>
        <taxon>Viridiplantae</taxon>
        <taxon>Streptophyta</taxon>
        <taxon>Embryophyta</taxon>
        <taxon>Tracheophyta</taxon>
        <taxon>Spermatophyta</taxon>
        <taxon>Magnoliopsida</taxon>
        <taxon>Liliopsida</taxon>
        <taxon>Poales</taxon>
        <taxon>Poaceae</taxon>
        <taxon>BOP clade</taxon>
        <taxon>Pooideae</taxon>
        <taxon>Triticodae</taxon>
        <taxon>Triticeae</taxon>
        <taxon>Triticinae</taxon>
        <taxon>Aegilops</taxon>
    </lineage>
</organism>
<accession>M8B2I0</accession>
<dbReference type="AlphaFoldDB" id="M8B2I0"/>
<evidence type="ECO:0000256" key="1">
    <source>
        <dbReference type="SAM" id="MobiDB-lite"/>
    </source>
</evidence>
<dbReference type="ExpressionAtlas" id="M8B2I0">
    <property type="expression patterns" value="baseline"/>
</dbReference>
<proteinExistence type="predicted"/>